<dbReference type="Gene3D" id="3.40.50.150">
    <property type="entry name" value="Vaccinia Virus protein VP39"/>
    <property type="match status" value="1"/>
</dbReference>
<evidence type="ECO:0000313" key="8">
    <source>
        <dbReference type="Proteomes" id="UP000612746"/>
    </source>
</evidence>
<feature type="region of interest" description="Disordered" evidence="5">
    <location>
        <begin position="841"/>
        <end position="880"/>
    </location>
</feature>
<evidence type="ECO:0000313" key="7">
    <source>
        <dbReference type="EMBL" id="KAG2188202.1"/>
    </source>
</evidence>
<dbReference type="Proteomes" id="UP000612746">
    <property type="component" value="Unassembled WGS sequence"/>
</dbReference>
<dbReference type="Pfam" id="PF11916">
    <property type="entry name" value="Vac14_Fig4_bd"/>
    <property type="match status" value="1"/>
</dbReference>
<comment type="similarity">
    <text evidence="2">Belongs to the VAC14 family.</text>
</comment>
<dbReference type="PANTHER" id="PTHR16023">
    <property type="entry name" value="TAX1 BINDING PROTEIN-RELATED"/>
    <property type="match status" value="1"/>
</dbReference>
<proteinExistence type="inferred from homology"/>
<keyword evidence="4" id="KW-0472">Membrane</keyword>
<feature type="compositionally biased region" description="Polar residues" evidence="5">
    <location>
        <begin position="816"/>
        <end position="828"/>
    </location>
</feature>
<sequence>MDSSIFPLPVIRGLTDRLYDKRKAAALEIEKLARENAKSSERITQIIDTLVQDFVYSNNPNARNGGLIGLAATAIALGPAVVAYLDIIVAPVLSCFTNQDPRVRYYACESMYNIAKVAKGDILRYFNSVFDGMCKLAADTESSVKSGAELLDRLVKDIVSELSTKSVAPDQAPLNPPETDEPIEVPDSLPRNTAFSLPLFIPLLSERIYAQNSAARQFLVSWISVLDSIPDLELVSFLPEFLDGFLNFLNDPSQDVKVSTNVLLADFMREIKAAAHAASQEKVDLANQIADTQTTDQIAPGEERKFNDERESDPSALVPTTSDRQIADNDTLQTSASDTFEAPVSESEGVGKGTYVPGQGVIVKYANIIQILIPHLSDQEEDIQNIALLWINEFIGIAPDIVMEFTPQIITSVLPLLAHEGLSIKNMAIETNRNLQKLVLQNPFSKARVDDPSLNSQVDPFDYQKTVSELRLQFLNENEETRVASLEWLLMLHKKAPSKILASDDGTFPALLKTLSDSSEEVVRRDLQLLAQISFHSDHEYFRGFMVNLLSLFSTDRRLLETRGSLIIRQLCVSLDAERIYGTLADILEKDEDLEFASIMVQNLNIILITSSELADLRKRLKNLETRDGQQLFTALYRSWCHSAVATFSLCLLAQAYEHAANMLQVFAELEISVNMLIQIDKLVQLLESPVFTYLRLQLLEPDRYPYLFKCLYGILMLLPQSSAFSTLRNRLSSVSSLGFLNVMPKSLPEPAKRQGSKSVPGKQDEPSIKFQDLLFHFKNVQALLQNVARGAVSRNRRGKERMPKASTGAPLPTAYTGSSQGGPSMTSLLNRVDARDRANEIGNGQRSSQERSNSATRSSSPSGGRVVGRSRPRKSPPSCVALNQPFKVVLTITNDLTDEKCYDEITLECKVYDGNGQEFNGLRLKDGAKTISYNPYNGGFCSFEATVTQLPPGGTAQLMAHAVSTPRPSSSDNVDSLMTMIGSNSLIIPVWTTSFRVVKNTKIATDSDNQHQCERRLQLGAKQQLRMLEDKEESIARHLWDSGVAMCCFLSSAASNLNNPTIRINHSSVVIELGSGTGLAGICAALLFKPRKTILTDLDDALGLLRSNARLNTLSAPIEIQELDWNECAVVRSSLPEKIDTILLSDVLYNQEKHDVLLEALDLLATPSTQVLLAAKERHVDERIFWEKIRGKWTAKLLYRVLSSEIYELQKLQ</sequence>
<name>A0A8H7Q902_9FUNG</name>
<dbReference type="InterPro" id="IPR021841">
    <property type="entry name" value="VAC14_Fig4p-bd"/>
</dbReference>
<feature type="compositionally biased region" description="Basic and acidic residues" evidence="5">
    <location>
        <begin position="301"/>
        <end position="313"/>
    </location>
</feature>
<dbReference type="CDD" id="cd02440">
    <property type="entry name" value="AdoMet_MTases"/>
    <property type="match status" value="1"/>
</dbReference>
<evidence type="ECO:0000256" key="1">
    <source>
        <dbReference type="ARBA" id="ARBA00004308"/>
    </source>
</evidence>
<evidence type="ECO:0000256" key="3">
    <source>
        <dbReference type="ARBA" id="ARBA00022737"/>
    </source>
</evidence>
<feature type="region of interest" description="Disordered" evidence="5">
    <location>
        <begin position="792"/>
        <end position="828"/>
    </location>
</feature>
<dbReference type="InterPro" id="IPR029063">
    <property type="entry name" value="SAM-dependent_MTases_sf"/>
</dbReference>
<dbReference type="InterPro" id="IPR026825">
    <property type="entry name" value="Vac14"/>
</dbReference>
<protein>
    <recommendedName>
        <fullName evidence="6">Vacuolar protein 14 C-terminal Fig4-binding domain-containing protein</fullName>
    </recommendedName>
</protein>
<dbReference type="SUPFAM" id="SSF53335">
    <property type="entry name" value="S-adenosyl-L-methionine-dependent methyltransferases"/>
    <property type="match status" value="1"/>
</dbReference>
<dbReference type="InterPro" id="IPR019410">
    <property type="entry name" value="Methyltransf_16"/>
</dbReference>
<dbReference type="GO" id="GO:0070772">
    <property type="term" value="C:PAS complex"/>
    <property type="evidence" value="ECO:0007669"/>
    <property type="project" value="InterPro"/>
</dbReference>
<organism evidence="7 8">
    <name type="scientific">Umbelopsis vinacea</name>
    <dbReference type="NCBI Taxonomy" id="44442"/>
    <lineage>
        <taxon>Eukaryota</taxon>
        <taxon>Fungi</taxon>
        <taxon>Fungi incertae sedis</taxon>
        <taxon>Mucoromycota</taxon>
        <taxon>Mucoromycotina</taxon>
        <taxon>Umbelopsidomycetes</taxon>
        <taxon>Umbelopsidales</taxon>
        <taxon>Umbelopsidaceae</taxon>
        <taxon>Umbelopsis</taxon>
    </lineage>
</organism>
<dbReference type="Pfam" id="PF12755">
    <property type="entry name" value="Vac14_Fab1_bd"/>
    <property type="match status" value="1"/>
</dbReference>
<evidence type="ECO:0000259" key="6">
    <source>
        <dbReference type="Pfam" id="PF11916"/>
    </source>
</evidence>
<dbReference type="EMBL" id="JAEPRA010000002">
    <property type="protein sequence ID" value="KAG2188202.1"/>
    <property type="molecule type" value="Genomic_DNA"/>
</dbReference>
<dbReference type="InterPro" id="IPR016024">
    <property type="entry name" value="ARM-type_fold"/>
</dbReference>
<accession>A0A8H7Q902</accession>
<dbReference type="SUPFAM" id="SSF48371">
    <property type="entry name" value="ARM repeat"/>
    <property type="match status" value="1"/>
</dbReference>
<dbReference type="Pfam" id="PF10294">
    <property type="entry name" value="Methyltransf_16"/>
    <property type="match status" value="1"/>
</dbReference>
<dbReference type="OrthoDB" id="5574975at2759"/>
<dbReference type="GO" id="GO:0010008">
    <property type="term" value="C:endosome membrane"/>
    <property type="evidence" value="ECO:0007669"/>
    <property type="project" value="TreeGrafter"/>
</dbReference>
<dbReference type="GO" id="GO:0000329">
    <property type="term" value="C:fungal-type vacuole membrane"/>
    <property type="evidence" value="ECO:0007669"/>
    <property type="project" value="TreeGrafter"/>
</dbReference>
<feature type="compositionally biased region" description="Low complexity" evidence="5">
    <location>
        <begin position="851"/>
        <end position="868"/>
    </location>
</feature>
<evidence type="ECO:0000256" key="2">
    <source>
        <dbReference type="ARBA" id="ARBA00010225"/>
    </source>
</evidence>
<feature type="region of interest" description="Disordered" evidence="5">
    <location>
        <begin position="291"/>
        <end position="347"/>
    </location>
</feature>
<evidence type="ECO:0000256" key="4">
    <source>
        <dbReference type="ARBA" id="ARBA00023136"/>
    </source>
</evidence>
<dbReference type="GO" id="GO:0006661">
    <property type="term" value="P:phosphatidylinositol biosynthetic process"/>
    <property type="evidence" value="ECO:0007669"/>
    <property type="project" value="InterPro"/>
</dbReference>
<feature type="region of interest" description="Disordered" evidence="5">
    <location>
        <begin position="166"/>
        <end position="187"/>
    </location>
</feature>
<dbReference type="Gene3D" id="1.25.10.10">
    <property type="entry name" value="Leucine-rich Repeat Variant"/>
    <property type="match status" value="2"/>
</dbReference>
<keyword evidence="3" id="KW-0677">Repeat</keyword>
<keyword evidence="8" id="KW-1185">Reference proteome</keyword>
<feature type="domain" description="Vacuolar protein 14 C-terminal Fig4-binding" evidence="6">
    <location>
        <begin position="558"/>
        <end position="735"/>
    </location>
</feature>
<feature type="compositionally biased region" description="Polar residues" evidence="5">
    <location>
        <begin position="318"/>
        <end position="338"/>
    </location>
</feature>
<dbReference type="PANTHER" id="PTHR16023:SF0">
    <property type="entry name" value="PROTEIN VAC14 HOMOLOG"/>
    <property type="match status" value="1"/>
</dbReference>
<dbReference type="AlphaFoldDB" id="A0A8H7Q902"/>
<gene>
    <name evidence="7" type="ORF">INT44_000954</name>
</gene>
<reference evidence="7" key="1">
    <citation type="submission" date="2020-12" db="EMBL/GenBank/DDBJ databases">
        <title>Metabolic potential, ecology and presence of endohyphal bacteria is reflected in genomic diversity of Mucoromycotina.</title>
        <authorList>
            <person name="Muszewska A."/>
            <person name="Okrasinska A."/>
            <person name="Steczkiewicz K."/>
            <person name="Drgas O."/>
            <person name="Orlowska M."/>
            <person name="Perlinska-Lenart U."/>
            <person name="Aleksandrzak-Piekarczyk T."/>
            <person name="Szatraj K."/>
            <person name="Zielenkiewicz U."/>
            <person name="Pilsyk S."/>
            <person name="Malc E."/>
            <person name="Mieczkowski P."/>
            <person name="Kruszewska J.S."/>
            <person name="Biernat P."/>
            <person name="Pawlowska J."/>
        </authorList>
    </citation>
    <scope>NUCLEOTIDE SEQUENCE</scope>
    <source>
        <strain evidence="7">WA0000051536</strain>
    </source>
</reference>
<comment type="caution">
    <text evidence="7">The sequence shown here is derived from an EMBL/GenBank/DDBJ whole genome shotgun (WGS) entry which is preliminary data.</text>
</comment>
<comment type="subcellular location">
    <subcellularLocation>
        <location evidence="1">Endomembrane system</location>
    </subcellularLocation>
</comment>
<dbReference type="InterPro" id="IPR011989">
    <property type="entry name" value="ARM-like"/>
</dbReference>
<evidence type="ECO:0000256" key="5">
    <source>
        <dbReference type="SAM" id="MobiDB-lite"/>
    </source>
</evidence>